<dbReference type="InterPro" id="IPR035669">
    <property type="entry name" value="SGNH_plant_lipase-like"/>
</dbReference>
<accession>A0A7J6HPW9</accession>
<dbReference type="Gene3D" id="3.40.50.1110">
    <property type="entry name" value="SGNH hydrolase"/>
    <property type="match status" value="1"/>
</dbReference>
<dbReference type="InterPro" id="IPR001087">
    <property type="entry name" value="GDSL"/>
</dbReference>
<evidence type="ECO:0000313" key="4">
    <source>
        <dbReference type="Proteomes" id="UP000583929"/>
    </source>
</evidence>
<dbReference type="SUPFAM" id="SSF52266">
    <property type="entry name" value="SGNH hydrolase"/>
    <property type="match status" value="1"/>
</dbReference>
<dbReference type="GO" id="GO:0016788">
    <property type="term" value="F:hydrolase activity, acting on ester bonds"/>
    <property type="evidence" value="ECO:0007669"/>
    <property type="project" value="InterPro"/>
</dbReference>
<dbReference type="Proteomes" id="UP000583929">
    <property type="component" value="Unassembled WGS sequence"/>
</dbReference>
<comment type="similarity">
    <text evidence="1">Belongs to the 'GDSL' lipolytic enzyme family.</text>
</comment>
<comment type="caution">
    <text evidence="3">The sequence shown here is derived from an EMBL/GenBank/DDBJ whole genome shotgun (WGS) entry which is preliminary data.</text>
</comment>
<dbReference type="Pfam" id="PF00657">
    <property type="entry name" value="Lipase_GDSL"/>
    <property type="match status" value="1"/>
</dbReference>
<dbReference type="EMBL" id="JAATIQ010000033">
    <property type="protein sequence ID" value="KAF4397326.1"/>
    <property type="molecule type" value="Genomic_DNA"/>
</dbReference>
<protein>
    <recommendedName>
        <fullName evidence="5">GDSL esterase/lipase</fullName>
    </recommendedName>
</protein>
<proteinExistence type="inferred from homology"/>
<evidence type="ECO:0000256" key="2">
    <source>
        <dbReference type="SAM" id="SignalP"/>
    </source>
</evidence>
<reference evidence="3 4" key="1">
    <citation type="journal article" date="2020" name="bioRxiv">
        <title>Sequence and annotation of 42 cannabis genomes reveals extensive copy number variation in cannabinoid synthesis and pathogen resistance genes.</title>
        <authorList>
            <person name="Mckernan K.J."/>
            <person name="Helbert Y."/>
            <person name="Kane L.T."/>
            <person name="Ebling H."/>
            <person name="Zhang L."/>
            <person name="Liu B."/>
            <person name="Eaton Z."/>
            <person name="Mclaughlin S."/>
            <person name="Kingan S."/>
            <person name="Baybayan P."/>
            <person name="Concepcion G."/>
            <person name="Jordan M."/>
            <person name="Riva A."/>
            <person name="Barbazuk W."/>
            <person name="Harkins T."/>
        </authorList>
    </citation>
    <scope>NUCLEOTIDE SEQUENCE [LARGE SCALE GENOMIC DNA]</scope>
    <source>
        <strain evidence="4">cv. Jamaican Lion 4</strain>
        <tissue evidence="3">Leaf</tissue>
    </source>
</reference>
<name>A0A7J6HPW9_CANSA</name>
<dbReference type="AlphaFoldDB" id="A0A7J6HPW9"/>
<sequence>MAYCHSHKNIIPYWLLLLLQLVVTSVSKPISTHQKIPAVIVFGDSSVDSGNNNFIPTIARSNFKPYGRDFLGGFPTGRFCNGRLPSDFISEGVGLKPIVPAYLDPAYNISDFAYGVCFASAGTGYDNATSDKKLRGYIGDEKAEVIISEALYLVSIGTNDFLENYYALPKRQKEFSKVSEYEDFLIGLAWNFVKELYFLGARKISLAGVPPMGCLPLQRATNILEDHACAEDKNSVAREFNMKLITLVANLNKFFPGLQIVYSDAYTVFLDIITSPSKYGFEEAEVGCCGTGTFEMSFLCNKHNPFTCPDANKYVFWDAFHPSQKTAQIISHTLLKTSLAKFAAILASSVFSYSSMDLKSSEKLPFPKPPQPPFWYSFPLSSHELEPTQPTSLPHLPKRIKYVIASQSQVLNPRPFVVLQKCLNLTLPFRSVHRLVHRNKYRLVVIRQNNRIESALTRPNVLRSELSELMKTRESLHVRNRCHQFVHVSHSVVQPSDSEI</sequence>
<evidence type="ECO:0000313" key="3">
    <source>
        <dbReference type="EMBL" id="KAF4397326.1"/>
    </source>
</evidence>
<feature type="signal peptide" evidence="2">
    <location>
        <begin position="1"/>
        <end position="27"/>
    </location>
</feature>
<dbReference type="InterPro" id="IPR050592">
    <property type="entry name" value="GDSL_lipolytic_enzyme"/>
</dbReference>
<dbReference type="CDD" id="cd01837">
    <property type="entry name" value="SGNH_plant_lipase_like"/>
    <property type="match status" value="1"/>
</dbReference>
<dbReference type="PANTHER" id="PTHR45642">
    <property type="entry name" value="GDSL ESTERASE/LIPASE EXL3"/>
    <property type="match status" value="1"/>
</dbReference>
<dbReference type="InterPro" id="IPR036514">
    <property type="entry name" value="SGNH_hydro_sf"/>
</dbReference>
<gene>
    <name evidence="3" type="ORF">G4B88_027066</name>
</gene>
<evidence type="ECO:0008006" key="5">
    <source>
        <dbReference type="Google" id="ProtNLM"/>
    </source>
</evidence>
<keyword evidence="4" id="KW-1185">Reference proteome</keyword>
<evidence type="ECO:0000256" key="1">
    <source>
        <dbReference type="ARBA" id="ARBA00008668"/>
    </source>
</evidence>
<keyword evidence="2" id="KW-0732">Signal</keyword>
<feature type="chain" id="PRO_5029858972" description="GDSL esterase/lipase" evidence="2">
    <location>
        <begin position="28"/>
        <end position="500"/>
    </location>
</feature>
<organism evidence="3 4">
    <name type="scientific">Cannabis sativa</name>
    <name type="common">Hemp</name>
    <name type="synonym">Marijuana</name>
    <dbReference type="NCBI Taxonomy" id="3483"/>
    <lineage>
        <taxon>Eukaryota</taxon>
        <taxon>Viridiplantae</taxon>
        <taxon>Streptophyta</taxon>
        <taxon>Embryophyta</taxon>
        <taxon>Tracheophyta</taxon>
        <taxon>Spermatophyta</taxon>
        <taxon>Magnoliopsida</taxon>
        <taxon>eudicotyledons</taxon>
        <taxon>Gunneridae</taxon>
        <taxon>Pentapetalae</taxon>
        <taxon>rosids</taxon>
        <taxon>fabids</taxon>
        <taxon>Rosales</taxon>
        <taxon>Cannabaceae</taxon>
        <taxon>Cannabis</taxon>
    </lineage>
</organism>
<dbReference type="PANTHER" id="PTHR45642:SF51">
    <property type="entry name" value="GDSL-LIKE LIPASE_ACYLHYDROLASE"/>
    <property type="match status" value="1"/>
</dbReference>